<dbReference type="STRING" id="7398.A0A1A9ZD33"/>
<evidence type="ECO:0000313" key="2">
    <source>
        <dbReference type="Proteomes" id="UP000092445"/>
    </source>
</evidence>
<name>A0A1A9ZD33_GLOPL</name>
<proteinExistence type="predicted"/>
<reference evidence="1" key="2">
    <citation type="submission" date="2020-05" db="UniProtKB">
        <authorList>
            <consortium name="EnsemblMetazoa"/>
        </authorList>
    </citation>
    <scope>IDENTIFICATION</scope>
    <source>
        <strain evidence="1">IAEA</strain>
    </source>
</reference>
<evidence type="ECO:0000313" key="1">
    <source>
        <dbReference type="EnsemblMetazoa" id="GPAI010987-PA"/>
    </source>
</evidence>
<organism evidence="1 2">
    <name type="scientific">Glossina pallidipes</name>
    <name type="common">Tsetse fly</name>
    <dbReference type="NCBI Taxonomy" id="7398"/>
    <lineage>
        <taxon>Eukaryota</taxon>
        <taxon>Metazoa</taxon>
        <taxon>Ecdysozoa</taxon>
        <taxon>Arthropoda</taxon>
        <taxon>Hexapoda</taxon>
        <taxon>Insecta</taxon>
        <taxon>Pterygota</taxon>
        <taxon>Neoptera</taxon>
        <taxon>Endopterygota</taxon>
        <taxon>Diptera</taxon>
        <taxon>Brachycera</taxon>
        <taxon>Muscomorpha</taxon>
        <taxon>Hippoboscoidea</taxon>
        <taxon>Glossinidae</taxon>
        <taxon>Glossina</taxon>
    </lineage>
</organism>
<dbReference type="VEuPathDB" id="VectorBase:GPAI010987"/>
<dbReference type="EnsemblMetazoa" id="GPAI010987-RA">
    <property type="protein sequence ID" value="GPAI010987-PA"/>
    <property type="gene ID" value="GPAI010987"/>
</dbReference>
<reference evidence="2" key="1">
    <citation type="submission" date="2014-03" db="EMBL/GenBank/DDBJ databases">
        <authorList>
            <person name="Aksoy S."/>
            <person name="Warren W."/>
            <person name="Wilson R.K."/>
        </authorList>
    </citation>
    <scope>NUCLEOTIDE SEQUENCE [LARGE SCALE GENOMIC DNA]</scope>
    <source>
        <strain evidence="2">IAEA</strain>
    </source>
</reference>
<accession>A0A1A9ZD33</accession>
<protein>
    <submittedName>
        <fullName evidence="1">Uncharacterized protein</fullName>
    </submittedName>
</protein>
<keyword evidence="2" id="KW-1185">Reference proteome</keyword>
<dbReference type="AlphaFoldDB" id="A0A1A9ZD33"/>
<dbReference type="Proteomes" id="UP000092445">
    <property type="component" value="Unassembled WGS sequence"/>
</dbReference>
<sequence>MSSYSTLSSTNFENDVNITTKSGKLYRMLKYWRNTSKIPSLKKSASFIEYRKASTNIIYQRLESCDETKLERLRRKGHLIKFYSKLHHRETRSLLGAKYSTKAVAISK</sequence>